<comment type="caution">
    <text evidence="1">The sequence shown here is derived from an EMBL/GenBank/DDBJ whole genome shotgun (WGS) entry which is preliminary data.</text>
</comment>
<sequence length="25" mass="3070">ELLGLNTAFELKQIQKCRHKRRHYS</sequence>
<reference evidence="1 2" key="1">
    <citation type="submission" date="2012-10" db="EMBL/GenBank/DDBJ databases">
        <title>Genome sequence of Vibrio Cholerae HENC-02.</title>
        <authorList>
            <person name="Eppinger M."/>
            <person name="Hasan N.A."/>
            <person name="Sengamalay N."/>
            <person name="Hine E."/>
            <person name="Su Q."/>
            <person name="Daugherty S.C."/>
            <person name="Young S."/>
            <person name="Sadzewicz L."/>
            <person name="Tallon L."/>
            <person name="Cebula T.A."/>
            <person name="Ravel J."/>
            <person name="Colwell R.R."/>
        </authorList>
    </citation>
    <scope>NUCLEOTIDE SEQUENCE [LARGE SCALE GENOMIC DNA]</scope>
    <source>
        <strain evidence="1 2">HENC-02</strain>
    </source>
</reference>
<name>A0A454D4S9_VIBHA</name>
<dbReference type="AlphaFoldDB" id="A0A454D4S9"/>
<dbReference type="Proteomes" id="UP000008367">
    <property type="component" value="Unassembled WGS sequence"/>
</dbReference>
<dbReference type="EMBL" id="AJSR01000150">
    <property type="protein sequence ID" value="EKM33689.1"/>
    <property type="molecule type" value="Genomic_DNA"/>
</dbReference>
<protein>
    <submittedName>
        <fullName evidence="1">Uncharacterized protein</fullName>
    </submittedName>
</protein>
<proteinExistence type="predicted"/>
<accession>A0A454D4S9</accession>
<evidence type="ECO:0000313" key="1">
    <source>
        <dbReference type="EMBL" id="EKM33689.1"/>
    </source>
</evidence>
<gene>
    <name evidence="1" type="ORF">VCHENC02_0890B</name>
</gene>
<feature type="non-terminal residue" evidence="1">
    <location>
        <position position="1"/>
    </location>
</feature>
<organism evidence="1 2">
    <name type="scientific">Vibrio harveyi</name>
    <name type="common">Beneckea harveyi</name>
    <dbReference type="NCBI Taxonomy" id="669"/>
    <lineage>
        <taxon>Bacteria</taxon>
        <taxon>Pseudomonadati</taxon>
        <taxon>Pseudomonadota</taxon>
        <taxon>Gammaproteobacteria</taxon>
        <taxon>Vibrionales</taxon>
        <taxon>Vibrionaceae</taxon>
        <taxon>Vibrio</taxon>
    </lineage>
</organism>
<evidence type="ECO:0000313" key="2">
    <source>
        <dbReference type="Proteomes" id="UP000008367"/>
    </source>
</evidence>